<dbReference type="SMART" id="SM00409">
    <property type="entry name" value="IG"/>
    <property type="match status" value="3"/>
</dbReference>
<dbReference type="EMBL" id="JADWDJ010000007">
    <property type="protein sequence ID" value="KAG5278070.1"/>
    <property type="molecule type" value="Genomic_DNA"/>
</dbReference>
<dbReference type="Proteomes" id="UP000823561">
    <property type="component" value="Chromosome 7"/>
</dbReference>
<feature type="domain" description="Ig-like" evidence="3">
    <location>
        <begin position="236"/>
        <end position="319"/>
    </location>
</feature>
<keyword evidence="2" id="KW-0472">Membrane</keyword>
<dbReference type="PANTHER" id="PTHR46013:SF4">
    <property type="entry name" value="B-CELL RECEPTOR CD22-RELATED"/>
    <property type="match status" value="1"/>
</dbReference>
<dbReference type="InterPro" id="IPR007110">
    <property type="entry name" value="Ig-like_dom"/>
</dbReference>
<keyword evidence="2" id="KW-0812">Transmembrane</keyword>
<evidence type="ECO:0000313" key="4">
    <source>
        <dbReference type="EMBL" id="KAG5278070.1"/>
    </source>
</evidence>
<feature type="domain" description="Ig-like" evidence="3">
    <location>
        <begin position="151"/>
        <end position="217"/>
    </location>
</feature>
<evidence type="ECO:0000256" key="1">
    <source>
        <dbReference type="SAM" id="MobiDB-lite"/>
    </source>
</evidence>
<dbReference type="PROSITE" id="PS50835">
    <property type="entry name" value="IG_LIKE"/>
    <property type="match status" value="2"/>
</dbReference>
<dbReference type="SUPFAM" id="SSF48726">
    <property type="entry name" value="Immunoglobulin"/>
    <property type="match status" value="3"/>
</dbReference>
<keyword evidence="5" id="KW-1185">Reference proteome</keyword>
<evidence type="ECO:0000256" key="2">
    <source>
        <dbReference type="SAM" id="Phobius"/>
    </source>
</evidence>
<dbReference type="Pfam" id="PF13927">
    <property type="entry name" value="Ig_3"/>
    <property type="match status" value="1"/>
</dbReference>
<accession>A0AAV6GSY8</accession>
<dbReference type="Pfam" id="PF13895">
    <property type="entry name" value="Ig_2"/>
    <property type="match status" value="1"/>
</dbReference>
<feature type="compositionally biased region" description="Polar residues" evidence="1">
    <location>
        <begin position="391"/>
        <end position="403"/>
    </location>
</feature>
<dbReference type="InterPro" id="IPR013783">
    <property type="entry name" value="Ig-like_fold"/>
</dbReference>
<feature type="compositionally biased region" description="Polar residues" evidence="1">
    <location>
        <begin position="453"/>
        <end position="462"/>
    </location>
</feature>
<keyword evidence="2" id="KW-1133">Transmembrane helix</keyword>
<organism evidence="4 5">
    <name type="scientific">Alosa alosa</name>
    <name type="common">allis shad</name>
    <dbReference type="NCBI Taxonomy" id="278164"/>
    <lineage>
        <taxon>Eukaryota</taxon>
        <taxon>Metazoa</taxon>
        <taxon>Chordata</taxon>
        <taxon>Craniata</taxon>
        <taxon>Vertebrata</taxon>
        <taxon>Euteleostomi</taxon>
        <taxon>Actinopterygii</taxon>
        <taxon>Neopterygii</taxon>
        <taxon>Teleostei</taxon>
        <taxon>Clupei</taxon>
        <taxon>Clupeiformes</taxon>
        <taxon>Clupeoidei</taxon>
        <taxon>Clupeidae</taxon>
        <taxon>Alosa</taxon>
    </lineage>
</organism>
<dbReference type="AlphaFoldDB" id="A0AAV6GSY8"/>
<evidence type="ECO:0000259" key="3">
    <source>
        <dbReference type="PROSITE" id="PS50835"/>
    </source>
</evidence>
<dbReference type="SMART" id="SM00408">
    <property type="entry name" value="IGc2"/>
    <property type="match status" value="2"/>
</dbReference>
<gene>
    <name evidence="4" type="ORF">AALO_G00094860</name>
</gene>
<feature type="region of interest" description="Disordered" evidence="1">
    <location>
        <begin position="420"/>
        <end position="462"/>
    </location>
</feature>
<name>A0AAV6GSY8_9TELE</name>
<comment type="caution">
    <text evidence="4">The sequence shown here is derived from an EMBL/GenBank/DDBJ whole genome shotgun (WGS) entry which is preliminary data.</text>
</comment>
<feature type="transmembrane region" description="Helical" evidence="2">
    <location>
        <begin position="335"/>
        <end position="357"/>
    </location>
</feature>
<feature type="region of interest" description="Disordered" evidence="1">
    <location>
        <begin position="382"/>
        <end position="407"/>
    </location>
</feature>
<dbReference type="PANTHER" id="PTHR46013">
    <property type="entry name" value="VASCULAR CELL ADHESION MOLECULE 1"/>
    <property type="match status" value="1"/>
</dbReference>
<sequence>MIPLFFKDSGKGLRMTSCVASLALVILFTTQDVFGEHWKVAYKPESACVFVGSPVNMSCSFTHPSSVTIKQIYWTKEKYQDPPDLTGDPNYRDRVIVHRQQGTKICNLQIKPVNMLDSDSRYYCSSIFNESQKWTGDPGVHLQVKEAPEKPPVSISPRGDILEGIDVTLTCSSRSDLQVWSYSWFKRNPVQFLGTGHTYTFKQIRPEDSGEYTCKSSYECGDRYSTMVYLHVFYPPKNTTMLADQPFVIAKGNRMTLTCSSVANPPVESYTWFKMDESTPVGSGQQYSITNIRSEDGGQYYCVARNKYGAENSTAVSITVEGMGASPGLRDRSSALPAVVAVFICGHVALVCVVVWVRIMKRRQKPEDQDLQYSSVNVQNRRGAEDDGHYSTVQPHGSRQTAGAQGDDVQYASVQFKKAMAADRTPVQPEGEPSPIYSCVQGSQDPSVVYSGVQPSNGGTPH</sequence>
<dbReference type="Gene3D" id="2.60.40.10">
    <property type="entry name" value="Immunoglobulins"/>
    <property type="match status" value="3"/>
</dbReference>
<protein>
    <recommendedName>
        <fullName evidence="3">Ig-like domain-containing protein</fullName>
    </recommendedName>
</protein>
<evidence type="ECO:0000313" key="5">
    <source>
        <dbReference type="Proteomes" id="UP000823561"/>
    </source>
</evidence>
<reference evidence="4" key="1">
    <citation type="submission" date="2020-10" db="EMBL/GenBank/DDBJ databases">
        <title>Chromosome-scale genome assembly of the Allis shad, Alosa alosa.</title>
        <authorList>
            <person name="Margot Z."/>
            <person name="Christophe K."/>
            <person name="Cabau C."/>
            <person name="Louis A."/>
            <person name="Berthelot C."/>
            <person name="Parey E."/>
            <person name="Roest Crollius H."/>
            <person name="Montfort J."/>
            <person name="Robinson-Rechavi M."/>
            <person name="Bucao C."/>
            <person name="Bouchez O."/>
            <person name="Gislard M."/>
            <person name="Lluch J."/>
            <person name="Milhes M."/>
            <person name="Lampietro C."/>
            <person name="Lopez Roques C."/>
            <person name="Donnadieu C."/>
            <person name="Braasch I."/>
            <person name="Desvignes T."/>
            <person name="Postlethwait J."/>
            <person name="Bobe J."/>
            <person name="Guiguen Y."/>
        </authorList>
    </citation>
    <scope>NUCLEOTIDE SEQUENCE</scope>
    <source>
        <strain evidence="4">M-15738</strain>
        <tissue evidence="4">Blood</tissue>
    </source>
</reference>
<dbReference type="InterPro" id="IPR003598">
    <property type="entry name" value="Ig_sub2"/>
</dbReference>
<dbReference type="InterPro" id="IPR036179">
    <property type="entry name" value="Ig-like_dom_sf"/>
</dbReference>
<proteinExistence type="predicted"/>
<dbReference type="InterPro" id="IPR003599">
    <property type="entry name" value="Ig_sub"/>
</dbReference>